<dbReference type="KEGG" id="afo:Afer_1128"/>
<reference evidence="2 3" key="1">
    <citation type="journal article" date="2009" name="Stand. Genomic Sci.">
        <title>Complete genome sequence of Acidimicrobium ferrooxidans type strain (ICP).</title>
        <authorList>
            <person name="Clum A."/>
            <person name="Nolan M."/>
            <person name="Lang E."/>
            <person name="Glavina Del Rio T."/>
            <person name="Tice H."/>
            <person name="Copeland A."/>
            <person name="Cheng J.F."/>
            <person name="Lucas S."/>
            <person name="Chen F."/>
            <person name="Bruce D."/>
            <person name="Goodwin L."/>
            <person name="Pitluck S."/>
            <person name="Ivanova N."/>
            <person name="Mavrommatis K."/>
            <person name="Mikhailova N."/>
            <person name="Pati A."/>
            <person name="Chen A."/>
            <person name="Palaniappan K."/>
            <person name="Goker M."/>
            <person name="Spring S."/>
            <person name="Land M."/>
            <person name="Hauser L."/>
            <person name="Chang Y.J."/>
            <person name="Jeffries C.C."/>
            <person name="Chain P."/>
            <person name="Bristow J."/>
            <person name="Eisen J.A."/>
            <person name="Markowitz V."/>
            <person name="Hugenholtz P."/>
            <person name="Kyrpides N.C."/>
            <person name="Klenk H.P."/>
            <person name="Lapidus A."/>
        </authorList>
    </citation>
    <scope>NUCLEOTIDE SEQUENCE [LARGE SCALE GENOMIC DNA]</scope>
    <source>
        <strain evidence="3">DSM 10331 / JCM 15462 / NBRC 103882 / ICP</strain>
    </source>
</reference>
<dbReference type="PANTHER" id="PTHR15160:SF1">
    <property type="entry name" value="VON HIPPEL-LINDAU DISEASE TUMOR SUPPRESSOR"/>
    <property type="match status" value="1"/>
</dbReference>
<dbReference type="eggNOG" id="COG1259">
    <property type="taxonomic scope" value="Bacteria"/>
</dbReference>
<organism evidence="2 3">
    <name type="scientific">Acidimicrobium ferrooxidans (strain DSM 10331 / JCM 15462 / NBRC 103882 / ICP)</name>
    <dbReference type="NCBI Taxonomy" id="525909"/>
    <lineage>
        <taxon>Bacteria</taxon>
        <taxon>Bacillati</taxon>
        <taxon>Actinomycetota</taxon>
        <taxon>Acidimicrobiia</taxon>
        <taxon>Acidimicrobiales</taxon>
        <taxon>Acidimicrobiaceae</taxon>
        <taxon>Acidimicrobium</taxon>
    </lineage>
</organism>
<dbReference type="InterPro" id="IPR003729">
    <property type="entry name" value="Bi_nuclease_dom"/>
</dbReference>
<sequence length="168" mass="18436">MESMVEVEVAGVRVDLRSNAPVLLLQERRDPHRVVPIFIGVPEANAIHLALSQVDPPRPLTHDLLRLVIEELDAEVVRAEVTELRAGTYYASVVLAQGGIEREISARPSDAVALALRTSSPIFVDEAVMDAEGAVLDDAEPTSSGDEDELLGEFRDFIEHLRPEDFSD</sequence>
<dbReference type="STRING" id="525909.Afer_1128"/>
<feature type="domain" description="BFN" evidence="1">
    <location>
        <begin position="4"/>
        <end position="136"/>
    </location>
</feature>
<keyword evidence="3" id="KW-1185">Reference proteome</keyword>
<dbReference type="HOGENOM" id="CLU_096111_2_1_11"/>
<dbReference type="PROSITE" id="PS51658">
    <property type="entry name" value="BFN"/>
    <property type="match status" value="1"/>
</dbReference>
<accession>C7LZA3</accession>
<name>C7LZA3_ACIFD</name>
<evidence type="ECO:0000313" key="2">
    <source>
        <dbReference type="EMBL" id="ACU54061.1"/>
    </source>
</evidence>
<dbReference type="Proteomes" id="UP000000771">
    <property type="component" value="Chromosome"/>
</dbReference>
<protein>
    <recommendedName>
        <fullName evidence="1">BFN domain-containing protein</fullName>
    </recommendedName>
</protein>
<dbReference type="Pfam" id="PF02577">
    <property type="entry name" value="BFN_dom"/>
    <property type="match status" value="1"/>
</dbReference>
<dbReference type="Gene3D" id="3.10.690.10">
    <property type="entry name" value="Bifunctional nuclease domain"/>
    <property type="match status" value="1"/>
</dbReference>
<dbReference type="AlphaFoldDB" id="C7LZA3"/>
<dbReference type="InterPro" id="IPR036104">
    <property type="entry name" value="BFN_sf"/>
</dbReference>
<dbReference type="EMBL" id="CP001631">
    <property type="protein sequence ID" value="ACU54061.1"/>
    <property type="molecule type" value="Genomic_DNA"/>
</dbReference>
<evidence type="ECO:0000313" key="3">
    <source>
        <dbReference type="Proteomes" id="UP000000771"/>
    </source>
</evidence>
<evidence type="ECO:0000259" key="1">
    <source>
        <dbReference type="PROSITE" id="PS51658"/>
    </source>
</evidence>
<dbReference type="SUPFAM" id="SSF103256">
    <property type="entry name" value="Hypothetical protein TM0160"/>
    <property type="match status" value="1"/>
</dbReference>
<dbReference type="PANTHER" id="PTHR15160">
    <property type="entry name" value="VON HIPPEL-LINDAU PROTEIN"/>
    <property type="match status" value="1"/>
</dbReference>
<proteinExistence type="predicted"/>
<gene>
    <name evidence="2" type="ordered locus">Afer_1128</name>
</gene>
<dbReference type="GO" id="GO:0004518">
    <property type="term" value="F:nuclease activity"/>
    <property type="evidence" value="ECO:0007669"/>
    <property type="project" value="InterPro"/>
</dbReference>